<accession>A0A7W9IMJ6</accession>
<evidence type="ECO:0000313" key="3">
    <source>
        <dbReference type="Proteomes" id="UP000540685"/>
    </source>
</evidence>
<dbReference type="Proteomes" id="UP000540685">
    <property type="component" value="Unassembled WGS sequence"/>
</dbReference>
<evidence type="ECO:0000256" key="1">
    <source>
        <dbReference type="SAM" id="SignalP"/>
    </source>
</evidence>
<dbReference type="EMBL" id="JACHMP010000001">
    <property type="protein sequence ID" value="MBB5823115.1"/>
    <property type="molecule type" value="Genomic_DNA"/>
</dbReference>
<feature type="signal peptide" evidence="1">
    <location>
        <begin position="1"/>
        <end position="25"/>
    </location>
</feature>
<organism evidence="2 3">
    <name type="scientific">Streptosporangium becharense</name>
    <dbReference type="NCBI Taxonomy" id="1816182"/>
    <lineage>
        <taxon>Bacteria</taxon>
        <taxon>Bacillati</taxon>
        <taxon>Actinomycetota</taxon>
        <taxon>Actinomycetes</taxon>
        <taxon>Streptosporangiales</taxon>
        <taxon>Streptosporangiaceae</taxon>
        <taxon>Streptosporangium</taxon>
    </lineage>
</organism>
<gene>
    <name evidence="2" type="ORF">F4562_006177</name>
</gene>
<comment type="caution">
    <text evidence="2">The sequence shown here is derived from an EMBL/GenBank/DDBJ whole genome shotgun (WGS) entry which is preliminary data.</text>
</comment>
<evidence type="ECO:0000313" key="2">
    <source>
        <dbReference type="EMBL" id="MBB5823115.1"/>
    </source>
</evidence>
<dbReference type="Gene3D" id="2.130.10.10">
    <property type="entry name" value="YVTN repeat-like/Quinoprotein amine dehydrogenase"/>
    <property type="match status" value="1"/>
</dbReference>
<protein>
    <recommendedName>
        <fullName evidence="4">Cell surface protein</fullName>
    </recommendedName>
</protein>
<proteinExistence type="predicted"/>
<dbReference type="RefSeq" id="WP_184540070.1">
    <property type="nucleotide sequence ID" value="NZ_JACHMP010000001.1"/>
</dbReference>
<feature type="chain" id="PRO_5031439314" description="Cell surface protein" evidence="1">
    <location>
        <begin position="26"/>
        <end position="499"/>
    </location>
</feature>
<dbReference type="AlphaFoldDB" id="A0A7W9IMJ6"/>
<evidence type="ECO:0008006" key="4">
    <source>
        <dbReference type="Google" id="ProtNLM"/>
    </source>
</evidence>
<sequence>MGKWRTTAVATLALLALGTAGTAGAAGTWEKAGTVKTASAGADAASGAAAAPGAAEATLGTAGRTGKAAEKAGSAAGRAAGTTAEAAEAKGGYEIWLVDQSDTTGLGHGGAVHIYSGEQVTRELSATRPADVIQLGGATSALCLASTGRAPVRPHMIVFNKADTHAALAFVASGHVVVFDARTRRPLACLSTEVGAGGARQAHALWPTEDDRYLVIANQNGKKLERVATDYASGVFTPEPAATLDLAGCTTPNGQPCQAPALRPDNAPICPFIASDNGPVFVSLRGGGLLVVDWRTTPMSIVGEYDTGEVPANGCGFAQAQGTVFGNGGGGTPANLDQFTVFRLPMSGYSPANPPNTPTVQKLFDDESPDRDAHGVLVSAKERYVWAGDRDANVAEVFDGRTGAHAGTVDLVSPFSADPTVDLFAVSPDAKWAFASTRGPNPLSGDPHSSHGTDPGMLIVRLTGNGRTGQVRGLVPISNVDASGVQRADAHGIRIRRTD</sequence>
<dbReference type="InterPro" id="IPR015943">
    <property type="entry name" value="WD40/YVTN_repeat-like_dom_sf"/>
</dbReference>
<dbReference type="SUPFAM" id="SSF75011">
    <property type="entry name" value="3-carboxy-cis,cis-mucoante lactonizing enzyme"/>
    <property type="match status" value="1"/>
</dbReference>
<reference evidence="2 3" key="1">
    <citation type="submission" date="2020-08" db="EMBL/GenBank/DDBJ databases">
        <title>Sequencing the genomes of 1000 actinobacteria strains.</title>
        <authorList>
            <person name="Klenk H.-P."/>
        </authorList>
    </citation>
    <scope>NUCLEOTIDE SEQUENCE [LARGE SCALE GENOMIC DNA]</scope>
    <source>
        <strain evidence="2 3">DSM 46887</strain>
    </source>
</reference>
<keyword evidence="1" id="KW-0732">Signal</keyword>
<name>A0A7W9IMJ6_9ACTN</name>
<keyword evidence="3" id="KW-1185">Reference proteome</keyword>